<evidence type="ECO:0000313" key="3">
    <source>
        <dbReference type="Proteomes" id="UP000036867"/>
    </source>
</evidence>
<keyword evidence="3" id="KW-1185">Reference proteome</keyword>
<protein>
    <recommendedName>
        <fullName evidence="4">YesK-like protein</fullName>
    </recommendedName>
</protein>
<keyword evidence="1" id="KW-1133">Transmembrane helix</keyword>
<proteinExistence type="predicted"/>
<dbReference type="AlphaFoldDB" id="A0A0M0LKW9"/>
<reference evidence="3" key="1">
    <citation type="submission" date="2015-08" db="EMBL/GenBank/DDBJ databases">
        <title>Fjat-10028 dsm 16317.</title>
        <authorList>
            <person name="Liu B."/>
            <person name="Wang J."/>
            <person name="Zhu Y."/>
            <person name="Liu G."/>
            <person name="Chen Q."/>
            <person name="Chen Z."/>
            <person name="Lan J."/>
            <person name="Che J."/>
            <person name="Ge C."/>
            <person name="Shi H."/>
            <person name="Pan Z."/>
            <person name="Liu X."/>
        </authorList>
    </citation>
    <scope>NUCLEOTIDE SEQUENCE [LARGE SCALE GENOMIC DNA]</scope>
    <source>
        <strain evidence="3">DSM 16317</strain>
    </source>
</reference>
<evidence type="ECO:0008006" key="4">
    <source>
        <dbReference type="Google" id="ProtNLM"/>
    </source>
</evidence>
<comment type="caution">
    <text evidence="2">The sequence shown here is derived from an EMBL/GenBank/DDBJ whole genome shotgun (WGS) entry which is preliminary data.</text>
</comment>
<feature type="transmembrane region" description="Helical" evidence="1">
    <location>
        <begin position="61"/>
        <end position="84"/>
    </location>
</feature>
<keyword evidence="1" id="KW-0472">Membrane</keyword>
<dbReference type="Pfam" id="PF14150">
    <property type="entry name" value="YesK"/>
    <property type="match status" value="1"/>
</dbReference>
<evidence type="ECO:0000256" key="1">
    <source>
        <dbReference type="SAM" id="Phobius"/>
    </source>
</evidence>
<organism evidence="2 3">
    <name type="scientific">Viridibacillus arvi</name>
    <dbReference type="NCBI Taxonomy" id="263475"/>
    <lineage>
        <taxon>Bacteria</taxon>
        <taxon>Bacillati</taxon>
        <taxon>Bacillota</taxon>
        <taxon>Bacilli</taxon>
        <taxon>Bacillales</taxon>
        <taxon>Caryophanaceae</taxon>
        <taxon>Viridibacillus</taxon>
    </lineage>
</organism>
<dbReference type="RefSeq" id="WP_053415845.1">
    <property type="nucleotide sequence ID" value="NZ_JBCMNK010000007.1"/>
</dbReference>
<dbReference type="GeneID" id="301135329"/>
<dbReference type="Proteomes" id="UP000036867">
    <property type="component" value="Unassembled WGS sequence"/>
</dbReference>
<sequence length="92" mass="10022">MMFLPLLFGIIAGVVLTIIALLLKKKGYSKTTINIYTLASLALGVVIIAYGFTVVRGFEGFAYLLLGIPIVLISIITICMTFLCNTKKHQVV</sequence>
<feature type="transmembrane region" description="Helical" evidence="1">
    <location>
        <begin position="6"/>
        <end position="23"/>
    </location>
</feature>
<evidence type="ECO:0000313" key="2">
    <source>
        <dbReference type="EMBL" id="KOO51689.1"/>
    </source>
</evidence>
<accession>A0A0M0LKW9</accession>
<dbReference type="InterPro" id="IPR025434">
    <property type="entry name" value="YesK-like"/>
</dbReference>
<keyword evidence="1" id="KW-0812">Transmembrane</keyword>
<dbReference type="EMBL" id="LILB01000001">
    <property type="protein sequence ID" value="KOO51689.1"/>
    <property type="molecule type" value="Genomic_DNA"/>
</dbReference>
<name>A0A0M0LKW9_9BACL</name>
<feature type="transmembrane region" description="Helical" evidence="1">
    <location>
        <begin position="35"/>
        <end position="55"/>
    </location>
</feature>
<gene>
    <name evidence="2" type="ORF">AMD00_04325</name>
</gene>